<protein>
    <submittedName>
        <fullName evidence="2">Unannotated protein</fullName>
    </submittedName>
</protein>
<evidence type="ECO:0000259" key="1">
    <source>
        <dbReference type="Pfam" id="PF07728"/>
    </source>
</evidence>
<evidence type="ECO:0000313" key="2">
    <source>
        <dbReference type="EMBL" id="CAB4781307.1"/>
    </source>
</evidence>
<dbReference type="GO" id="GO:0005524">
    <property type="term" value="F:ATP binding"/>
    <property type="evidence" value="ECO:0007669"/>
    <property type="project" value="InterPro"/>
</dbReference>
<gene>
    <name evidence="2" type="ORF">UFOPK2958_00558</name>
</gene>
<dbReference type="GO" id="GO:0004672">
    <property type="term" value="F:protein kinase activity"/>
    <property type="evidence" value="ECO:0007669"/>
    <property type="project" value="TreeGrafter"/>
</dbReference>
<accession>A0A6J6WGM5</accession>
<organism evidence="2">
    <name type="scientific">freshwater metagenome</name>
    <dbReference type="NCBI Taxonomy" id="449393"/>
    <lineage>
        <taxon>unclassified sequences</taxon>
        <taxon>metagenomes</taxon>
        <taxon>ecological metagenomes</taxon>
    </lineage>
</organism>
<dbReference type="AlphaFoldDB" id="A0A6J6WGM5"/>
<dbReference type="Gene3D" id="3.40.50.300">
    <property type="entry name" value="P-loop containing nucleotide triphosphate hydrolases"/>
    <property type="match status" value="1"/>
</dbReference>
<sequence>MSSLVTPSNLATTLGALKASGWVSRSIHEEMRANLESFIADGRPLSLGVQGYEDTVLPQVETAILAGHDIILLGERGQAKTRIVRSLTELLDEWLPIVAGSDVRDDPFNPISIFARELVTERGDETPVEWVHRSRRFAEKLASPDTSMADLIGEIDPIKVASGLYLDDERALSFGLVPKSNRGIFAINELPDLSERIQVGLLNVLEERDVQIRGHLVRLDLDMVVVATANPEDYTNRGRLITPLKDRFGSQIRTHYPLDIATEIAIVRQEAHLPTTTKQIVVPWFIDDIVARVSHVARRSHVVNQHSGVSVRLSIANYETVIANALRRSLRTHEESVVPRVSDLSAMVQSTQGKIEIDSMDDTDPSLLIAGLVTLATRQCFTENVALAEAGAIVEAFTEEVIVHVGDDLPAQDYLSVLAHIPVLEPPVRRIAGPDAGPAEMAAALEFILEGLHLTKRLAKDASGARALYRSRNR</sequence>
<dbReference type="InterPro" id="IPR027417">
    <property type="entry name" value="P-loop_NTPase"/>
</dbReference>
<feature type="domain" description="ATPase dynein-related AAA" evidence="1">
    <location>
        <begin position="135"/>
        <end position="248"/>
    </location>
</feature>
<dbReference type="SUPFAM" id="SSF52540">
    <property type="entry name" value="P-loop containing nucleoside triphosphate hydrolases"/>
    <property type="match status" value="1"/>
</dbReference>
<dbReference type="Pfam" id="PF07728">
    <property type="entry name" value="AAA_5"/>
    <property type="match status" value="1"/>
</dbReference>
<dbReference type="PANTHER" id="PTHR30267:SF2">
    <property type="entry name" value="PROTEIN PRKA"/>
    <property type="match status" value="1"/>
</dbReference>
<name>A0A6J6WGM5_9ZZZZ</name>
<dbReference type="PANTHER" id="PTHR30267">
    <property type="entry name" value="PROTEIN KINASE PRKA"/>
    <property type="match status" value="1"/>
</dbReference>
<dbReference type="EMBL" id="CAFAAB010000048">
    <property type="protein sequence ID" value="CAB4781307.1"/>
    <property type="molecule type" value="Genomic_DNA"/>
</dbReference>
<dbReference type="GO" id="GO:0016887">
    <property type="term" value="F:ATP hydrolysis activity"/>
    <property type="evidence" value="ECO:0007669"/>
    <property type="project" value="InterPro"/>
</dbReference>
<dbReference type="InterPro" id="IPR011704">
    <property type="entry name" value="ATPase_dyneun-rel_AAA"/>
</dbReference>
<reference evidence="2" key="1">
    <citation type="submission" date="2020-05" db="EMBL/GenBank/DDBJ databases">
        <authorList>
            <person name="Chiriac C."/>
            <person name="Salcher M."/>
            <person name="Ghai R."/>
            <person name="Kavagutti S V."/>
        </authorList>
    </citation>
    <scope>NUCLEOTIDE SEQUENCE</scope>
</reference>
<proteinExistence type="predicted"/>